<feature type="chain" id="PRO_5023069509" description="Secreted protein" evidence="1">
    <location>
        <begin position="17"/>
        <end position="84"/>
    </location>
</feature>
<reference evidence="2 3" key="1">
    <citation type="journal article" date="2019" name="Nat. Ecol. Evol.">
        <title>Megaphylogeny resolves global patterns of mushroom evolution.</title>
        <authorList>
            <person name="Varga T."/>
            <person name="Krizsan K."/>
            <person name="Foldi C."/>
            <person name="Dima B."/>
            <person name="Sanchez-Garcia M."/>
            <person name="Sanchez-Ramirez S."/>
            <person name="Szollosi G.J."/>
            <person name="Szarkandi J.G."/>
            <person name="Papp V."/>
            <person name="Albert L."/>
            <person name="Andreopoulos W."/>
            <person name="Angelini C."/>
            <person name="Antonin V."/>
            <person name="Barry K.W."/>
            <person name="Bougher N.L."/>
            <person name="Buchanan P."/>
            <person name="Buyck B."/>
            <person name="Bense V."/>
            <person name="Catcheside P."/>
            <person name="Chovatia M."/>
            <person name="Cooper J."/>
            <person name="Damon W."/>
            <person name="Desjardin D."/>
            <person name="Finy P."/>
            <person name="Geml J."/>
            <person name="Haridas S."/>
            <person name="Hughes K."/>
            <person name="Justo A."/>
            <person name="Karasinski D."/>
            <person name="Kautmanova I."/>
            <person name="Kiss B."/>
            <person name="Kocsube S."/>
            <person name="Kotiranta H."/>
            <person name="LaButti K.M."/>
            <person name="Lechner B.E."/>
            <person name="Liimatainen K."/>
            <person name="Lipzen A."/>
            <person name="Lukacs Z."/>
            <person name="Mihaltcheva S."/>
            <person name="Morgado L.N."/>
            <person name="Niskanen T."/>
            <person name="Noordeloos M.E."/>
            <person name="Ohm R.A."/>
            <person name="Ortiz-Santana B."/>
            <person name="Ovrebo C."/>
            <person name="Racz N."/>
            <person name="Riley R."/>
            <person name="Savchenko A."/>
            <person name="Shiryaev A."/>
            <person name="Soop K."/>
            <person name="Spirin V."/>
            <person name="Szebenyi C."/>
            <person name="Tomsovsky M."/>
            <person name="Tulloss R.E."/>
            <person name="Uehling J."/>
            <person name="Grigoriev I.V."/>
            <person name="Vagvolgyi C."/>
            <person name="Papp T."/>
            <person name="Martin F.M."/>
            <person name="Miettinen O."/>
            <person name="Hibbett D.S."/>
            <person name="Nagy L.G."/>
        </authorList>
    </citation>
    <scope>NUCLEOTIDE SEQUENCE [LARGE SCALE GENOMIC DNA]</scope>
    <source>
        <strain evidence="2 3">CBS 121175</strain>
    </source>
</reference>
<dbReference type="EMBL" id="ML210152">
    <property type="protein sequence ID" value="TFK29052.1"/>
    <property type="molecule type" value="Genomic_DNA"/>
</dbReference>
<evidence type="ECO:0000313" key="2">
    <source>
        <dbReference type="EMBL" id="TFK29052.1"/>
    </source>
</evidence>
<keyword evidence="3" id="KW-1185">Reference proteome</keyword>
<accession>A0A5C3L8S6</accession>
<evidence type="ECO:0000256" key="1">
    <source>
        <dbReference type="SAM" id="SignalP"/>
    </source>
</evidence>
<dbReference type="AlphaFoldDB" id="A0A5C3L8S6"/>
<name>A0A5C3L8S6_COPMA</name>
<dbReference type="Proteomes" id="UP000307440">
    <property type="component" value="Unassembled WGS sequence"/>
</dbReference>
<protein>
    <recommendedName>
        <fullName evidence="4">Secreted protein</fullName>
    </recommendedName>
</protein>
<proteinExistence type="predicted"/>
<gene>
    <name evidence="2" type="ORF">FA15DRAFT_664722</name>
</gene>
<sequence>MLASSFLVCRLVVVCSHCSHQLVNVLPYPCIRYPCRDIGMGDASATLVVACCLPLKSVESQLLMWYAWSYGRILLSFCSLQTPY</sequence>
<organism evidence="2 3">
    <name type="scientific">Coprinopsis marcescibilis</name>
    <name type="common">Agaric fungus</name>
    <name type="synonym">Psathyrella marcescibilis</name>
    <dbReference type="NCBI Taxonomy" id="230819"/>
    <lineage>
        <taxon>Eukaryota</taxon>
        <taxon>Fungi</taxon>
        <taxon>Dikarya</taxon>
        <taxon>Basidiomycota</taxon>
        <taxon>Agaricomycotina</taxon>
        <taxon>Agaricomycetes</taxon>
        <taxon>Agaricomycetidae</taxon>
        <taxon>Agaricales</taxon>
        <taxon>Agaricineae</taxon>
        <taxon>Psathyrellaceae</taxon>
        <taxon>Coprinopsis</taxon>
    </lineage>
</organism>
<evidence type="ECO:0000313" key="3">
    <source>
        <dbReference type="Proteomes" id="UP000307440"/>
    </source>
</evidence>
<keyword evidence="1" id="KW-0732">Signal</keyword>
<feature type="signal peptide" evidence="1">
    <location>
        <begin position="1"/>
        <end position="16"/>
    </location>
</feature>
<evidence type="ECO:0008006" key="4">
    <source>
        <dbReference type="Google" id="ProtNLM"/>
    </source>
</evidence>